<comment type="caution">
    <text evidence="1">The sequence shown here is derived from an EMBL/GenBank/DDBJ whole genome shotgun (WGS) entry which is preliminary data.</text>
</comment>
<proteinExistence type="predicted"/>
<dbReference type="RefSeq" id="WP_262567595.1">
    <property type="nucleotide sequence ID" value="NZ_JAPFCC010000001.1"/>
</dbReference>
<evidence type="ECO:0000313" key="2">
    <source>
        <dbReference type="Proteomes" id="UP001209854"/>
    </source>
</evidence>
<dbReference type="Proteomes" id="UP001209854">
    <property type="component" value="Unassembled WGS sequence"/>
</dbReference>
<dbReference type="EMBL" id="JAPFCC010000001">
    <property type="protein sequence ID" value="MCW7552647.1"/>
    <property type="molecule type" value="Genomic_DNA"/>
</dbReference>
<name>A0ABT3MTF3_9GAMM</name>
<keyword evidence="2" id="KW-1185">Reference proteome</keyword>
<protein>
    <submittedName>
        <fullName evidence="1">Uncharacterized protein</fullName>
    </submittedName>
</protein>
<sequence>MKSNGQIDVEAMAQILEDHVRQHFWSDEGEGLDQENMVQSELEIVQ</sequence>
<reference evidence="1 2" key="1">
    <citation type="submission" date="2022-10" db="EMBL/GenBank/DDBJ databases">
        <title>High-quality genome sequences of two octocoral-associated bacteria, Endozoicomonas euniceicola EF212 and Endozoicomonas gorgoniicola PS125.</title>
        <authorList>
            <person name="Chiou Y.-J."/>
            <person name="Chen Y.-H."/>
        </authorList>
    </citation>
    <scope>NUCLEOTIDE SEQUENCE [LARGE SCALE GENOMIC DNA]</scope>
    <source>
        <strain evidence="1 2">PS125</strain>
    </source>
</reference>
<organism evidence="1 2">
    <name type="scientific">Endozoicomonas gorgoniicola</name>
    <dbReference type="NCBI Taxonomy" id="1234144"/>
    <lineage>
        <taxon>Bacteria</taxon>
        <taxon>Pseudomonadati</taxon>
        <taxon>Pseudomonadota</taxon>
        <taxon>Gammaproteobacteria</taxon>
        <taxon>Oceanospirillales</taxon>
        <taxon>Endozoicomonadaceae</taxon>
        <taxon>Endozoicomonas</taxon>
    </lineage>
</organism>
<accession>A0ABT3MTF3</accession>
<gene>
    <name evidence="1" type="ORF">NX722_08305</name>
</gene>
<evidence type="ECO:0000313" key="1">
    <source>
        <dbReference type="EMBL" id="MCW7552647.1"/>
    </source>
</evidence>